<organism evidence="4 5">
    <name type="scientific">Pleurostoma richardsiae</name>
    <dbReference type="NCBI Taxonomy" id="41990"/>
    <lineage>
        <taxon>Eukaryota</taxon>
        <taxon>Fungi</taxon>
        <taxon>Dikarya</taxon>
        <taxon>Ascomycota</taxon>
        <taxon>Pezizomycotina</taxon>
        <taxon>Sordariomycetes</taxon>
        <taxon>Sordariomycetidae</taxon>
        <taxon>Calosphaeriales</taxon>
        <taxon>Pleurostomataceae</taxon>
        <taxon>Pleurostoma</taxon>
    </lineage>
</organism>
<dbReference type="Gene3D" id="3.90.79.10">
    <property type="entry name" value="Nucleoside Triphosphate Pyrophosphohydrolase"/>
    <property type="match status" value="1"/>
</dbReference>
<dbReference type="PANTHER" id="PTHR21340:SF0">
    <property type="entry name" value="BIS(5'-NUCLEOSYL)-TETRAPHOSPHATASE [ASYMMETRICAL]"/>
    <property type="match status" value="1"/>
</dbReference>
<reference evidence="4" key="1">
    <citation type="submission" date="2022-07" db="EMBL/GenBank/DDBJ databases">
        <title>Fungi with potential for degradation of polypropylene.</title>
        <authorList>
            <person name="Gostincar C."/>
        </authorList>
    </citation>
    <scope>NUCLEOTIDE SEQUENCE</scope>
    <source>
        <strain evidence="4">EXF-13308</strain>
    </source>
</reference>
<comment type="caution">
    <text evidence="4">The sequence shown here is derived from an EMBL/GenBank/DDBJ whole genome shotgun (WGS) entry which is preliminary data.</text>
</comment>
<feature type="domain" description="Nudix hydrolase" evidence="3">
    <location>
        <begin position="29"/>
        <end position="174"/>
    </location>
</feature>
<evidence type="ECO:0000256" key="2">
    <source>
        <dbReference type="SAM" id="MobiDB-lite"/>
    </source>
</evidence>
<dbReference type="PROSITE" id="PS00893">
    <property type="entry name" value="NUDIX_BOX"/>
    <property type="match status" value="1"/>
</dbReference>
<dbReference type="InterPro" id="IPR000086">
    <property type="entry name" value="NUDIX_hydrolase_dom"/>
</dbReference>
<dbReference type="InterPro" id="IPR020084">
    <property type="entry name" value="NUDIX_hydrolase_CS"/>
</dbReference>
<dbReference type="GO" id="GO:0004081">
    <property type="term" value="F:bis(5'-nucleosyl)-tetraphosphatase (asymmetrical) activity"/>
    <property type="evidence" value="ECO:0007669"/>
    <property type="project" value="TreeGrafter"/>
</dbReference>
<feature type="compositionally biased region" description="Basic and acidic residues" evidence="2">
    <location>
        <begin position="121"/>
        <end position="138"/>
    </location>
</feature>
<dbReference type="SUPFAM" id="SSF55811">
    <property type="entry name" value="Nudix"/>
    <property type="match status" value="1"/>
</dbReference>
<dbReference type="Pfam" id="PF00293">
    <property type="entry name" value="NUDIX"/>
    <property type="match status" value="1"/>
</dbReference>
<dbReference type="EMBL" id="JANBVO010000003">
    <property type="protein sequence ID" value="KAJ9155529.1"/>
    <property type="molecule type" value="Genomic_DNA"/>
</dbReference>
<evidence type="ECO:0000313" key="5">
    <source>
        <dbReference type="Proteomes" id="UP001174694"/>
    </source>
</evidence>
<dbReference type="PANTHER" id="PTHR21340">
    <property type="entry name" value="DIADENOSINE 5,5-P1,P4-TETRAPHOSPHATE PYROPHOSPHOHYDROLASE MUTT"/>
    <property type="match status" value="1"/>
</dbReference>
<accession>A0AA38VVP4</accession>
<sequence>MAASSGKTTSTYLDFNAIDKSMVCHRSELFTISCGTVTLDLAASKVLLIFNERLGIYQLPKGRKNIGEGLIDAAIRETYEETGYRVKPLHLVVQTRATMPSASDDDRASMSLSLPESNKGPLDKPAEGNDGDKGIVGRGRPEVIRNIANAEPLALCTYPDPQTSSPVPVLKMVFYYAAVLEEPGAKPDAGAQEEHETLRSLWATASTARELLRFKADAAAMMKAFADAKATGHKITLS</sequence>
<evidence type="ECO:0000313" key="4">
    <source>
        <dbReference type="EMBL" id="KAJ9155529.1"/>
    </source>
</evidence>
<dbReference type="GO" id="GO:0006167">
    <property type="term" value="P:AMP biosynthetic process"/>
    <property type="evidence" value="ECO:0007669"/>
    <property type="project" value="TreeGrafter"/>
</dbReference>
<dbReference type="InterPro" id="IPR015797">
    <property type="entry name" value="NUDIX_hydrolase-like_dom_sf"/>
</dbReference>
<name>A0AA38VVP4_9PEZI</name>
<dbReference type="Proteomes" id="UP001174694">
    <property type="component" value="Unassembled WGS sequence"/>
</dbReference>
<evidence type="ECO:0000256" key="1">
    <source>
        <dbReference type="ARBA" id="ARBA00022801"/>
    </source>
</evidence>
<dbReference type="InterPro" id="IPR051325">
    <property type="entry name" value="Nudix_hydrolase_domain"/>
</dbReference>
<dbReference type="CDD" id="cd02883">
    <property type="entry name" value="NUDIX_Hydrolase"/>
    <property type="match status" value="1"/>
</dbReference>
<feature type="region of interest" description="Disordered" evidence="2">
    <location>
        <begin position="98"/>
        <end position="138"/>
    </location>
</feature>
<proteinExistence type="predicted"/>
<dbReference type="PROSITE" id="PS51462">
    <property type="entry name" value="NUDIX"/>
    <property type="match status" value="1"/>
</dbReference>
<keyword evidence="1" id="KW-0378">Hydrolase</keyword>
<protein>
    <recommendedName>
        <fullName evidence="3">Nudix hydrolase domain-containing protein</fullName>
    </recommendedName>
</protein>
<dbReference type="GO" id="GO:0006754">
    <property type="term" value="P:ATP biosynthetic process"/>
    <property type="evidence" value="ECO:0007669"/>
    <property type="project" value="TreeGrafter"/>
</dbReference>
<evidence type="ECO:0000259" key="3">
    <source>
        <dbReference type="PROSITE" id="PS51462"/>
    </source>
</evidence>
<gene>
    <name evidence="4" type="ORF">NKR23_g1959</name>
</gene>
<dbReference type="AlphaFoldDB" id="A0AA38VVP4"/>
<keyword evidence="5" id="KW-1185">Reference proteome</keyword>